<dbReference type="EMBL" id="MU864943">
    <property type="protein sequence ID" value="KAK4465041.1"/>
    <property type="molecule type" value="Genomic_DNA"/>
</dbReference>
<dbReference type="Proteomes" id="UP001321749">
    <property type="component" value="Unassembled WGS sequence"/>
</dbReference>
<feature type="region of interest" description="Disordered" evidence="1">
    <location>
        <begin position="277"/>
        <end position="311"/>
    </location>
</feature>
<evidence type="ECO:0000256" key="3">
    <source>
        <dbReference type="SAM" id="SignalP"/>
    </source>
</evidence>
<feature type="compositionally biased region" description="Polar residues" evidence="1">
    <location>
        <begin position="293"/>
        <end position="302"/>
    </location>
</feature>
<organism evidence="4 5">
    <name type="scientific">Cladorrhinum samala</name>
    <dbReference type="NCBI Taxonomy" id="585594"/>
    <lineage>
        <taxon>Eukaryota</taxon>
        <taxon>Fungi</taxon>
        <taxon>Dikarya</taxon>
        <taxon>Ascomycota</taxon>
        <taxon>Pezizomycotina</taxon>
        <taxon>Sordariomycetes</taxon>
        <taxon>Sordariomycetidae</taxon>
        <taxon>Sordariales</taxon>
        <taxon>Podosporaceae</taxon>
        <taxon>Cladorrhinum</taxon>
    </lineage>
</organism>
<proteinExistence type="predicted"/>
<evidence type="ECO:0000313" key="4">
    <source>
        <dbReference type="EMBL" id="KAK4465041.1"/>
    </source>
</evidence>
<feature type="compositionally biased region" description="Polar residues" evidence="1">
    <location>
        <begin position="197"/>
        <end position="213"/>
    </location>
</feature>
<evidence type="ECO:0000256" key="1">
    <source>
        <dbReference type="SAM" id="MobiDB-lite"/>
    </source>
</evidence>
<gene>
    <name evidence="4" type="ORF">QBC42DRAFT_344291</name>
</gene>
<feature type="transmembrane region" description="Helical" evidence="2">
    <location>
        <begin position="247"/>
        <end position="270"/>
    </location>
</feature>
<protein>
    <submittedName>
        <fullName evidence="4">Uncharacterized protein</fullName>
    </submittedName>
</protein>
<keyword evidence="2" id="KW-1133">Transmembrane helix</keyword>
<keyword evidence="3" id="KW-0732">Signal</keyword>
<feature type="compositionally biased region" description="Low complexity" evidence="1">
    <location>
        <begin position="223"/>
        <end position="235"/>
    </location>
</feature>
<keyword evidence="2" id="KW-0812">Transmembrane</keyword>
<evidence type="ECO:0000256" key="2">
    <source>
        <dbReference type="SAM" id="Phobius"/>
    </source>
</evidence>
<reference evidence="4" key="1">
    <citation type="journal article" date="2023" name="Mol. Phylogenet. Evol.">
        <title>Genome-scale phylogeny and comparative genomics of the fungal order Sordariales.</title>
        <authorList>
            <person name="Hensen N."/>
            <person name="Bonometti L."/>
            <person name="Westerberg I."/>
            <person name="Brannstrom I.O."/>
            <person name="Guillou S."/>
            <person name="Cros-Aarteil S."/>
            <person name="Calhoun S."/>
            <person name="Haridas S."/>
            <person name="Kuo A."/>
            <person name="Mondo S."/>
            <person name="Pangilinan J."/>
            <person name="Riley R."/>
            <person name="LaButti K."/>
            <person name="Andreopoulos B."/>
            <person name="Lipzen A."/>
            <person name="Chen C."/>
            <person name="Yan M."/>
            <person name="Daum C."/>
            <person name="Ng V."/>
            <person name="Clum A."/>
            <person name="Steindorff A."/>
            <person name="Ohm R.A."/>
            <person name="Martin F."/>
            <person name="Silar P."/>
            <person name="Natvig D.O."/>
            <person name="Lalanne C."/>
            <person name="Gautier V."/>
            <person name="Ament-Velasquez S.L."/>
            <person name="Kruys A."/>
            <person name="Hutchinson M.I."/>
            <person name="Powell A.J."/>
            <person name="Barry K."/>
            <person name="Miller A.N."/>
            <person name="Grigoriev I.V."/>
            <person name="Debuchy R."/>
            <person name="Gladieux P."/>
            <person name="Hiltunen Thoren M."/>
            <person name="Johannesson H."/>
        </authorList>
    </citation>
    <scope>NUCLEOTIDE SEQUENCE</scope>
    <source>
        <strain evidence="4">PSN324</strain>
    </source>
</reference>
<evidence type="ECO:0000313" key="5">
    <source>
        <dbReference type="Proteomes" id="UP001321749"/>
    </source>
</evidence>
<feature type="signal peptide" evidence="3">
    <location>
        <begin position="1"/>
        <end position="27"/>
    </location>
</feature>
<reference evidence="4" key="2">
    <citation type="submission" date="2023-06" db="EMBL/GenBank/DDBJ databases">
        <authorList>
            <consortium name="Lawrence Berkeley National Laboratory"/>
            <person name="Mondo S.J."/>
            <person name="Hensen N."/>
            <person name="Bonometti L."/>
            <person name="Westerberg I."/>
            <person name="Brannstrom I.O."/>
            <person name="Guillou S."/>
            <person name="Cros-Aarteil S."/>
            <person name="Calhoun S."/>
            <person name="Haridas S."/>
            <person name="Kuo A."/>
            <person name="Pangilinan J."/>
            <person name="Riley R."/>
            <person name="Labutti K."/>
            <person name="Andreopoulos B."/>
            <person name="Lipzen A."/>
            <person name="Chen C."/>
            <person name="Yanf M."/>
            <person name="Daum C."/>
            <person name="Ng V."/>
            <person name="Clum A."/>
            <person name="Steindorff A."/>
            <person name="Ohm R."/>
            <person name="Martin F."/>
            <person name="Silar P."/>
            <person name="Natvig D."/>
            <person name="Lalanne C."/>
            <person name="Gautier V."/>
            <person name="Ament-Velasquez S.L."/>
            <person name="Kruys A."/>
            <person name="Hutchinson M.I."/>
            <person name="Powell A.J."/>
            <person name="Barry K."/>
            <person name="Miller A.N."/>
            <person name="Grigoriev I.V."/>
            <person name="Debuchy R."/>
            <person name="Gladieux P."/>
            <person name="Thoren M.H."/>
            <person name="Johannesson H."/>
        </authorList>
    </citation>
    <scope>NUCLEOTIDE SEQUENCE</scope>
    <source>
        <strain evidence="4">PSN324</strain>
    </source>
</reference>
<dbReference type="AlphaFoldDB" id="A0AAV9HWD8"/>
<keyword evidence="5" id="KW-1185">Reference proteome</keyword>
<feature type="compositionally biased region" description="Low complexity" evidence="1">
    <location>
        <begin position="432"/>
        <end position="443"/>
    </location>
</feature>
<keyword evidence="2" id="KW-0472">Membrane</keyword>
<sequence length="468" mass="48007">MKRSLKTYALAVVAMAVTGIAAQLASASVSTSASASASASPSAPATHRQCYLPGGLKSGDIPCDPNAEHSMCCKDANHCLSNGLCLDVDDATPNQGIMYVRGTCTDENWNSPYCPQHCRYNPEIEKNATAKDFRIGGVMVYGCNRQGYGGPAAYCCETVQIPLECCRPTAMFSLPGASLGPALTAQTYPPAGADSPATLSSPPTGMITSSPTAASGYPSVNPAASTTAVSGAGASESGGGMSEGTKIGLGLGLGIGISIILIGLAFLYFYRRAHPAKPGQSANTGEGEEGNHRSNSVLSLTSGTTAAGHGGTADGVWVDGRFYPGAHSVRQGPGGELEAGGSVLYAKELDAKRNFKELEGSEMAREIATWEHTPAELPVGNSPAGWGQWDQSATVTSEKGFKREPEGGDSPVVSVQRVGGDVSPLSPAPAKVVSNSSTVVGVTPAEQTPQGGFESRWEGVTGKRLAQD</sequence>
<comment type="caution">
    <text evidence="4">The sequence shown here is derived from an EMBL/GenBank/DDBJ whole genome shotgun (WGS) entry which is preliminary data.</text>
</comment>
<feature type="region of interest" description="Disordered" evidence="1">
    <location>
        <begin position="398"/>
        <end position="468"/>
    </location>
</feature>
<feature type="chain" id="PRO_5043776528" evidence="3">
    <location>
        <begin position="28"/>
        <end position="468"/>
    </location>
</feature>
<feature type="region of interest" description="Disordered" evidence="1">
    <location>
        <begin position="190"/>
        <end position="240"/>
    </location>
</feature>
<accession>A0AAV9HWD8</accession>
<name>A0AAV9HWD8_9PEZI</name>